<dbReference type="OrthoDB" id="2617048at2"/>
<accession>A0A1N7P080</accession>
<dbReference type="PROSITE" id="PS51725">
    <property type="entry name" value="ABM"/>
    <property type="match status" value="1"/>
</dbReference>
<dbReference type="Gene3D" id="3.30.70.100">
    <property type="match status" value="1"/>
</dbReference>
<dbReference type="Proteomes" id="UP000186156">
    <property type="component" value="Unassembled WGS sequence"/>
</dbReference>
<dbReference type="PANTHER" id="PTHR34474">
    <property type="entry name" value="SIGNAL TRANSDUCTION PROTEIN TRAP"/>
    <property type="match status" value="1"/>
</dbReference>
<dbReference type="GO" id="GO:0004497">
    <property type="term" value="F:monooxygenase activity"/>
    <property type="evidence" value="ECO:0007669"/>
    <property type="project" value="UniProtKB-KW"/>
</dbReference>
<dbReference type="EMBL" id="FTOO01000010">
    <property type="protein sequence ID" value="SIT03849.1"/>
    <property type="molecule type" value="Genomic_DNA"/>
</dbReference>
<sequence length="101" mass="12070">MYVVHSTIEVSSDWLDDVVALYQERSRLVDRWPGFISFALLQNEHRPNELTIQLVWQSKTHYLAWARSEDFRRVHERERELAAHGFPHPRPVVRKYEVVAT</sequence>
<dbReference type="Pfam" id="PF03992">
    <property type="entry name" value="ABM"/>
    <property type="match status" value="1"/>
</dbReference>
<evidence type="ECO:0000313" key="2">
    <source>
        <dbReference type="EMBL" id="SIT03849.1"/>
    </source>
</evidence>
<dbReference type="InterPro" id="IPR011008">
    <property type="entry name" value="Dimeric_a/b-barrel"/>
</dbReference>
<evidence type="ECO:0000259" key="1">
    <source>
        <dbReference type="PROSITE" id="PS51725"/>
    </source>
</evidence>
<keyword evidence="2" id="KW-0503">Monooxygenase</keyword>
<keyword evidence="3" id="KW-1185">Reference proteome</keyword>
<evidence type="ECO:0000313" key="3">
    <source>
        <dbReference type="Proteomes" id="UP000186156"/>
    </source>
</evidence>
<feature type="domain" description="ABM" evidence="1">
    <location>
        <begin position="2"/>
        <end position="93"/>
    </location>
</feature>
<dbReference type="InterPro" id="IPR007138">
    <property type="entry name" value="ABM_dom"/>
</dbReference>
<dbReference type="STRING" id="252246.SAMN05421799_110110"/>
<dbReference type="AlphaFoldDB" id="A0A1N7P080"/>
<reference evidence="3" key="1">
    <citation type="submission" date="2017-01" db="EMBL/GenBank/DDBJ databases">
        <authorList>
            <person name="Varghese N."/>
            <person name="Submissions S."/>
        </authorList>
    </citation>
    <scope>NUCLEOTIDE SEQUENCE [LARGE SCALE GENOMIC DNA]</scope>
    <source>
        <strain evidence="3">DSM 16176</strain>
    </source>
</reference>
<name>A0A1N7P080_9BACL</name>
<gene>
    <name evidence="2" type="ORF">SAMN05421799_110110</name>
</gene>
<dbReference type="RefSeq" id="WP_076348337.1">
    <property type="nucleotide sequence ID" value="NZ_FTOO01000010.1"/>
</dbReference>
<keyword evidence="2" id="KW-0560">Oxidoreductase</keyword>
<protein>
    <submittedName>
        <fullName evidence="2">Heme-degrading monooxygenase HmoA</fullName>
    </submittedName>
</protein>
<dbReference type="PANTHER" id="PTHR34474:SF2">
    <property type="entry name" value="SIGNAL TRANSDUCTION PROTEIN TRAP"/>
    <property type="match status" value="1"/>
</dbReference>
<dbReference type="InterPro" id="IPR050404">
    <property type="entry name" value="Heme-degrading_MO"/>
</dbReference>
<proteinExistence type="predicted"/>
<organism evidence="2 3">
    <name type="scientific">Alicyclobacillus vulcanalis</name>
    <dbReference type="NCBI Taxonomy" id="252246"/>
    <lineage>
        <taxon>Bacteria</taxon>
        <taxon>Bacillati</taxon>
        <taxon>Bacillota</taxon>
        <taxon>Bacilli</taxon>
        <taxon>Bacillales</taxon>
        <taxon>Alicyclobacillaceae</taxon>
        <taxon>Alicyclobacillus</taxon>
    </lineage>
</organism>
<dbReference type="SUPFAM" id="SSF54909">
    <property type="entry name" value="Dimeric alpha+beta barrel"/>
    <property type="match status" value="1"/>
</dbReference>